<dbReference type="RefSeq" id="WP_164269980.1">
    <property type="nucleotide sequence ID" value="NZ_JAAGMS010000266.1"/>
</dbReference>
<feature type="compositionally biased region" description="Basic and acidic residues" evidence="1">
    <location>
        <begin position="57"/>
        <end position="67"/>
    </location>
</feature>
<evidence type="ECO:0000256" key="1">
    <source>
        <dbReference type="SAM" id="MobiDB-lite"/>
    </source>
</evidence>
<feature type="compositionally biased region" description="Basic and acidic residues" evidence="1">
    <location>
        <begin position="215"/>
        <end position="228"/>
    </location>
</feature>
<protein>
    <submittedName>
        <fullName evidence="3">Uncharacterized protein</fullName>
    </submittedName>
</protein>
<keyword evidence="2" id="KW-0812">Transmembrane</keyword>
<comment type="caution">
    <text evidence="3">The sequence shown here is derived from an EMBL/GenBank/DDBJ whole genome shotgun (WGS) entry which is preliminary data.</text>
</comment>
<accession>A0A7K3RFW1</accession>
<evidence type="ECO:0000313" key="4">
    <source>
        <dbReference type="Proteomes" id="UP000470951"/>
    </source>
</evidence>
<reference evidence="3 4" key="1">
    <citation type="submission" date="2020-01" db="EMBL/GenBank/DDBJ databases">
        <title>Insect and environment-associated Actinomycetes.</title>
        <authorList>
            <person name="Currrie C."/>
            <person name="Chevrette M."/>
            <person name="Carlson C."/>
            <person name="Stubbendieck R."/>
            <person name="Wendt-Pienkowski E."/>
        </authorList>
    </citation>
    <scope>NUCLEOTIDE SEQUENCE [LARGE SCALE GENOMIC DNA]</scope>
    <source>
        <strain evidence="3 4">SID7903</strain>
    </source>
</reference>
<evidence type="ECO:0000313" key="3">
    <source>
        <dbReference type="EMBL" id="NEC01100.1"/>
    </source>
</evidence>
<proteinExistence type="predicted"/>
<feature type="region of interest" description="Disordered" evidence="1">
    <location>
        <begin position="93"/>
        <end position="170"/>
    </location>
</feature>
<gene>
    <name evidence="3" type="ORF">G3I58_24405</name>
</gene>
<organism evidence="3 4">
    <name type="scientific">Streptomyces anulatus</name>
    <name type="common">Streptomyces chrysomallus</name>
    <dbReference type="NCBI Taxonomy" id="1892"/>
    <lineage>
        <taxon>Bacteria</taxon>
        <taxon>Bacillati</taxon>
        <taxon>Actinomycetota</taxon>
        <taxon>Actinomycetes</taxon>
        <taxon>Kitasatosporales</taxon>
        <taxon>Streptomycetaceae</taxon>
        <taxon>Streptomyces</taxon>
    </lineage>
</organism>
<feature type="transmembrane region" description="Helical" evidence="2">
    <location>
        <begin position="74"/>
        <end position="94"/>
    </location>
</feature>
<feature type="compositionally biased region" description="Basic and acidic residues" evidence="1">
    <location>
        <begin position="156"/>
        <end position="169"/>
    </location>
</feature>
<dbReference type="AlphaFoldDB" id="A0A7K3RFW1"/>
<feature type="compositionally biased region" description="Pro residues" evidence="1">
    <location>
        <begin position="139"/>
        <end position="150"/>
    </location>
</feature>
<keyword evidence="2" id="KW-0472">Membrane</keyword>
<feature type="region of interest" description="Disordered" evidence="1">
    <location>
        <begin position="214"/>
        <end position="256"/>
    </location>
</feature>
<dbReference type="Proteomes" id="UP000470951">
    <property type="component" value="Unassembled WGS sequence"/>
</dbReference>
<keyword evidence="2" id="KW-1133">Transmembrane helix</keyword>
<feature type="compositionally biased region" description="Low complexity" evidence="1">
    <location>
        <begin position="113"/>
        <end position="122"/>
    </location>
</feature>
<feature type="region of interest" description="Disordered" evidence="1">
    <location>
        <begin position="37"/>
        <end position="67"/>
    </location>
</feature>
<sequence length="256" mass="26658">MNPEPLDPRTPELETLLDIASRPGALSPAAEEKALHAFRTAHGEGAHAVPPRRRRRRDDWRPVDERRWSRAVKALLAALVTAAALGGVAVAAGAGDIPSPFRGGAEPKPGQNAPTTPGAAEEAAGERRVGRPPQRSPKSAPPARPTPPATRAPKTSPKDRPGTARDTVAHCRVHVAAIDGRVEPSGDAATSLLEAAAGGPEAVSGYCERLLAGEWQEKTGADGTEKSPNRSAKPGPGPGPKDRPVRPGPARARHGR</sequence>
<dbReference type="EMBL" id="JAAGMS010000266">
    <property type="protein sequence ID" value="NEC01100.1"/>
    <property type="molecule type" value="Genomic_DNA"/>
</dbReference>
<evidence type="ECO:0000256" key="2">
    <source>
        <dbReference type="SAM" id="Phobius"/>
    </source>
</evidence>
<name>A0A7K3RFW1_STRAQ</name>